<sequence length="277" mass="30264">MRSLAGLAAIVAAASVYLYVLSTHLPPGPKQLPAAGEGEDAPELELRLKFPSDLESLRELADMLKFYKRENYGYVLLLFCSAYLYKQSFAIPGSSFLVSSTQKQMTHAETSPQITCENVFDVEFLLVISEKCISKFKFCETVLSFPLEHASWGDLRALGGSGVGLPARHFRLNVLLPPVLGVWEAVCGPLVSRKGRPAAEEGLIPYNFICVRTGSILAQISSLDDIFSWGTLAQLLAIALVALVPGALIKHYSKTRLKVDGLDSNGSGQGEMDRKRR</sequence>
<proteinExistence type="predicted"/>
<dbReference type="GO" id="GO:0016020">
    <property type="term" value="C:membrane"/>
    <property type="evidence" value="ECO:0007669"/>
    <property type="project" value="UniProtKB-SubCell"/>
</dbReference>
<keyword evidence="7" id="KW-1185">Reference proteome</keyword>
<accession>A0A3B3B4Z2</accession>
<dbReference type="PaxDb" id="30732-ENSOMEP00000000655"/>
<feature type="transmembrane region" description="Helical" evidence="5">
    <location>
        <begin position="226"/>
        <end position="249"/>
    </location>
</feature>
<keyword evidence="2 5" id="KW-0812">Transmembrane</keyword>
<reference evidence="6" key="2">
    <citation type="submission" date="2025-09" db="UniProtKB">
        <authorList>
            <consortium name="Ensembl"/>
        </authorList>
    </citation>
    <scope>IDENTIFICATION</scope>
</reference>
<dbReference type="Proteomes" id="UP000261560">
    <property type="component" value="Unplaced"/>
</dbReference>
<dbReference type="STRING" id="30732.ENSOMEP00000000655"/>
<organism evidence="6 7">
    <name type="scientific">Oryzias melastigma</name>
    <name type="common">Marine medaka</name>
    <dbReference type="NCBI Taxonomy" id="30732"/>
    <lineage>
        <taxon>Eukaryota</taxon>
        <taxon>Metazoa</taxon>
        <taxon>Chordata</taxon>
        <taxon>Craniata</taxon>
        <taxon>Vertebrata</taxon>
        <taxon>Euteleostomi</taxon>
        <taxon>Actinopterygii</taxon>
        <taxon>Neopterygii</taxon>
        <taxon>Teleostei</taxon>
        <taxon>Neoteleostei</taxon>
        <taxon>Acanthomorphata</taxon>
        <taxon>Ovalentaria</taxon>
        <taxon>Atherinomorphae</taxon>
        <taxon>Beloniformes</taxon>
        <taxon>Adrianichthyidae</taxon>
        <taxon>Oryziinae</taxon>
        <taxon>Oryzias</taxon>
    </lineage>
</organism>
<dbReference type="GeneTree" id="ENSGT00940000162528"/>
<name>A0A3B3B4Z2_ORYME</name>
<dbReference type="PANTHER" id="PTHR43220:SF21">
    <property type="entry name" value="TRANSMEMBRANE PROTEIN 41A"/>
    <property type="match status" value="1"/>
</dbReference>
<dbReference type="PANTHER" id="PTHR43220">
    <property type="match status" value="1"/>
</dbReference>
<keyword evidence="4 5" id="KW-0472">Membrane</keyword>
<evidence type="ECO:0000256" key="5">
    <source>
        <dbReference type="SAM" id="Phobius"/>
    </source>
</evidence>
<dbReference type="InterPro" id="IPR045014">
    <property type="entry name" value="TM41A/B"/>
</dbReference>
<evidence type="ECO:0000256" key="1">
    <source>
        <dbReference type="ARBA" id="ARBA00004141"/>
    </source>
</evidence>
<reference evidence="6" key="1">
    <citation type="submission" date="2025-08" db="UniProtKB">
        <authorList>
            <consortium name="Ensembl"/>
        </authorList>
    </citation>
    <scope>IDENTIFICATION</scope>
</reference>
<dbReference type="AlphaFoldDB" id="A0A3B3B4Z2"/>
<evidence type="ECO:0000256" key="3">
    <source>
        <dbReference type="ARBA" id="ARBA00022989"/>
    </source>
</evidence>
<evidence type="ECO:0000313" key="7">
    <source>
        <dbReference type="Proteomes" id="UP000261560"/>
    </source>
</evidence>
<protein>
    <submittedName>
        <fullName evidence="6">Transmembrane protein 41A</fullName>
    </submittedName>
</protein>
<evidence type="ECO:0000256" key="2">
    <source>
        <dbReference type="ARBA" id="ARBA00022692"/>
    </source>
</evidence>
<dbReference type="Ensembl" id="ENSOMET00000015491.1">
    <property type="protein sequence ID" value="ENSOMEP00000000655.1"/>
    <property type="gene ID" value="ENSOMEG00000001535.1"/>
</dbReference>
<evidence type="ECO:0000256" key="4">
    <source>
        <dbReference type="ARBA" id="ARBA00023136"/>
    </source>
</evidence>
<keyword evidence="3 5" id="KW-1133">Transmembrane helix</keyword>
<evidence type="ECO:0000313" key="6">
    <source>
        <dbReference type="Ensembl" id="ENSOMEP00000000655.1"/>
    </source>
</evidence>
<comment type="subcellular location">
    <subcellularLocation>
        <location evidence="1">Membrane</location>
        <topology evidence="1">Multi-pass membrane protein</topology>
    </subcellularLocation>
</comment>